<keyword evidence="3 6" id="KW-0645">Protease</keyword>
<dbReference type="Pfam" id="PF00089">
    <property type="entry name" value="Trypsin"/>
    <property type="match status" value="1"/>
</dbReference>
<comment type="caution">
    <text evidence="6">The sequence shown here is derived from an EMBL/GenBank/DDBJ whole genome shotgun (WGS) entry which is preliminary data.</text>
</comment>
<evidence type="ECO:0000256" key="1">
    <source>
        <dbReference type="ARBA" id="ARBA00007664"/>
    </source>
</evidence>
<dbReference type="InterPro" id="IPR018114">
    <property type="entry name" value="TRYPSIN_HIS"/>
</dbReference>
<evidence type="ECO:0000313" key="6">
    <source>
        <dbReference type="EMBL" id="TDD54169.1"/>
    </source>
</evidence>
<evidence type="ECO:0000256" key="3">
    <source>
        <dbReference type="RuleBase" id="RU363034"/>
    </source>
</evidence>
<dbReference type="SMART" id="SM00020">
    <property type="entry name" value="Tryp_SPc"/>
    <property type="match status" value="1"/>
</dbReference>
<feature type="signal peptide" evidence="4">
    <location>
        <begin position="1"/>
        <end position="30"/>
    </location>
</feature>
<protein>
    <submittedName>
        <fullName evidence="6">Serine protease</fullName>
    </submittedName>
</protein>
<dbReference type="GO" id="GO:0004252">
    <property type="term" value="F:serine-type endopeptidase activity"/>
    <property type="evidence" value="ECO:0007669"/>
    <property type="project" value="InterPro"/>
</dbReference>
<dbReference type="AlphaFoldDB" id="A0A4R4ZAJ7"/>
<organism evidence="6 7">
    <name type="scientific">Kribbella antibiotica</name>
    <dbReference type="NCBI Taxonomy" id="190195"/>
    <lineage>
        <taxon>Bacteria</taxon>
        <taxon>Bacillati</taxon>
        <taxon>Actinomycetota</taxon>
        <taxon>Actinomycetes</taxon>
        <taxon>Propionibacteriales</taxon>
        <taxon>Kribbellaceae</taxon>
        <taxon>Kribbella</taxon>
    </lineage>
</organism>
<dbReference type="PROSITE" id="PS50240">
    <property type="entry name" value="TRYPSIN_DOM"/>
    <property type="match status" value="1"/>
</dbReference>
<dbReference type="InterPro" id="IPR001254">
    <property type="entry name" value="Trypsin_dom"/>
</dbReference>
<dbReference type="InterPro" id="IPR050430">
    <property type="entry name" value="Peptidase_S1"/>
</dbReference>
<dbReference type="InterPro" id="IPR033116">
    <property type="entry name" value="TRYPSIN_SER"/>
</dbReference>
<dbReference type="PRINTS" id="PR00722">
    <property type="entry name" value="CHYMOTRYPSIN"/>
</dbReference>
<keyword evidence="7" id="KW-1185">Reference proteome</keyword>
<reference evidence="6 7" key="1">
    <citation type="submission" date="2019-03" db="EMBL/GenBank/DDBJ databases">
        <title>Draft genome sequences of novel Actinobacteria.</title>
        <authorList>
            <person name="Sahin N."/>
            <person name="Ay H."/>
            <person name="Saygin H."/>
        </authorList>
    </citation>
    <scope>NUCLEOTIDE SEQUENCE [LARGE SCALE GENOMIC DNA]</scope>
    <source>
        <strain evidence="6 7">JCM 13523</strain>
    </source>
</reference>
<proteinExistence type="inferred from homology"/>
<evidence type="ECO:0000256" key="4">
    <source>
        <dbReference type="SAM" id="SignalP"/>
    </source>
</evidence>
<feature type="chain" id="PRO_5020338583" evidence="4">
    <location>
        <begin position="31"/>
        <end position="266"/>
    </location>
</feature>
<dbReference type="PANTHER" id="PTHR24276:SF98">
    <property type="entry name" value="FI18310P1-RELATED"/>
    <property type="match status" value="1"/>
</dbReference>
<feature type="domain" description="Peptidase S1" evidence="5">
    <location>
        <begin position="40"/>
        <end position="265"/>
    </location>
</feature>
<sequence length="266" mass="27374">MTGKLKLARTATAAVILVAATAGAAATAHAAEPKPPSASIVGGTKASTAKAPWAIALNNSMSASPDEQLCGATLVRPDKLVTAAHCANLPEDTYTAVQGRDKLSTSVGKTSKISKIWADPDYGTKPGHDIAVLTLATPFTGVPTLPLEANPAADAVGAKPTVYGWGNTKGTGPLGTFQKLVVPVLGDAYCQQVYKDRNYIPRGEICAGYKEGVKDSCQGDSGGPLVRNGRHFGVVSWGVGCAEPGHPGVYAEVATYHTALKKHIVS</sequence>
<dbReference type="PROSITE" id="PS00134">
    <property type="entry name" value="TRYPSIN_HIS"/>
    <property type="match status" value="1"/>
</dbReference>
<dbReference type="Proteomes" id="UP000295124">
    <property type="component" value="Unassembled WGS sequence"/>
</dbReference>
<dbReference type="InterPro" id="IPR001314">
    <property type="entry name" value="Peptidase_S1A"/>
</dbReference>
<name>A0A4R4ZAJ7_9ACTN</name>
<keyword evidence="3" id="KW-0720">Serine protease</keyword>
<dbReference type="EMBL" id="SMKX01000095">
    <property type="protein sequence ID" value="TDD54169.1"/>
    <property type="molecule type" value="Genomic_DNA"/>
</dbReference>
<comment type="similarity">
    <text evidence="1">Belongs to the peptidase S1 family.</text>
</comment>
<dbReference type="FunFam" id="2.40.10.10:FF:000002">
    <property type="entry name" value="Transmembrane protease serine"/>
    <property type="match status" value="1"/>
</dbReference>
<keyword evidence="4" id="KW-0732">Signal</keyword>
<dbReference type="RefSeq" id="WP_132172373.1">
    <property type="nucleotide sequence ID" value="NZ_SMKX01000095.1"/>
</dbReference>
<dbReference type="InterPro" id="IPR009003">
    <property type="entry name" value="Peptidase_S1_PA"/>
</dbReference>
<gene>
    <name evidence="6" type="ORF">E1263_27295</name>
</gene>
<evidence type="ECO:0000313" key="7">
    <source>
        <dbReference type="Proteomes" id="UP000295124"/>
    </source>
</evidence>
<dbReference type="InterPro" id="IPR043504">
    <property type="entry name" value="Peptidase_S1_PA_chymotrypsin"/>
</dbReference>
<dbReference type="PANTHER" id="PTHR24276">
    <property type="entry name" value="POLYSERASE-RELATED"/>
    <property type="match status" value="1"/>
</dbReference>
<keyword evidence="3" id="KW-0378">Hydrolase</keyword>
<dbReference type="Gene3D" id="2.40.10.10">
    <property type="entry name" value="Trypsin-like serine proteases"/>
    <property type="match status" value="1"/>
</dbReference>
<evidence type="ECO:0000259" key="5">
    <source>
        <dbReference type="PROSITE" id="PS50240"/>
    </source>
</evidence>
<dbReference type="CDD" id="cd00190">
    <property type="entry name" value="Tryp_SPc"/>
    <property type="match status" value="1"/>
</dbReference>
<evidence type="ECO:0000256" key="2">
    <source>
        <dbReference type="ARBA" id="ARBA00023157"/>
    </source>
</evidence>
<dbReference type="PROSITE" id="PS00135">
    <property type="entry name" value="TRYPSIN_SER"/>
    <property type="match status" value="1"/>
</dbReference>
<accession>A0A4R4ZAJ7</accession>
<keyword evidence="2" id="KW-1015">Disulfide bond</keyword>
<dbReference type="SUPFAM" id="SSF50494">
    <property type="entry name" value="Trypsin-like serine proteases"/>
    <property type="match status" value="1"/>
</dbReference>
<dbReference type="OrthoDB" id="1496095at2"/>
<dbReference type="GO" id="GO:0006508">
    <property type="term" value="P:proteolysis"/>
    <property type="evidence" value="ECO:0007669"/>
    <property type="project" value="UniProtKB-KW"/>
</dbReference>